<proteinExistence type="inferred from homology"/>
<dbReference type="InterPro" id="IPR005651">
    <property type="entry name" value="Trm112-like"/>
</dbReference>
<gene>
    <name evidence="3" type="ORF">CB5_LOCUS18902</name>
</gene>
<dbReference type="PANTHER" id="PTHR33505">
    <property type="entry name" value="ZGC:162634"/>
    <property type="match status" value="1"/>
</dbReference>
<dbReference type="Gene3D" id="2.20.25.10">
    <property type="match status" value="1"/>
</dbReference>
<evidence type="ECO:0000256" key="1">
    <source>
        <dbReference type="ARBA" id="ARBA00038479"/>
    </source>
</evidence>
<evidence type="ECO:0000256" key="2">
    <source>
        <dbReference type="ARBA" id="ARBA00040939"/>
    </source>
</evidence>
<dbReference type="AlphaFoldDB" id="A0A6V7PY41"/>
<dbReference type="SUPFAM" id="SSF158997">
    <property type="entry name" value="Trm112p-like"/>
    <property type="match status" value="1"/>
</dbReference>
<organism evidence="3">
    <name type="scientific">Ananas comosus var. bracteatus</name>
    <name type="common">red pineapple</name>
    <dbReference type="NCBI Taxonomy" id="296719"/>
    <lineage>
        <taxon>Eukaryota</taxon>
        <taxon>Viridiplantae</taxon>
        <taxon>Streptophyta</taxon>
        <taxon>Embryophyta</taxon>
        <taxon>Tracheophyta</taxon>
        <taxon>Spermatophyta</taxon>
        <taxon>Magnoliopsida</taxon>
        <taxon>Liliopsida</taxon>
        <taxon>Poales</taxon>
        <taxon>Bromeliaceae</taxon>
        <taxon>Bromelioideae</taxon>
        <taxon>Ananas</taxon>
    </lineage>
</organism>
<accession>A0A6V7PY41</accession>
<dbReference type="Pfam" id="PF03966">
    <property type="entry name" value="Trm112p"/>
    <property type="match status" value="1"/>
</dbReference>
<dbReference type="PANTHER" id="PTHR33505:SF4">
    <property type="entry name" value="PROTEIN PREY, MITOCHONDRIAL"/>
    <property type="match status" value="1"/>
</dbReference>
<sequence length="161" mass="17571">MLDFVRVLIVADFRLNLDSTRALGRVGCRVGQVGSAFWGLLPSLRRFRPSSLPHPPPTTHEGRRRAEMVRACRVVLQQAGSSISKALSDFLVCPLSKKPLRYCEDSQSLISDAIGVSFPIVDGIPCLAPKDGRIFASQGCLKSEDGDDLAIAKSERGDPHR</sequence>
<protein>
    <recommendedName>
        <fullName evidence="2">Protein preY, mitochondrial</fullName>
    </recommendedName>
</protein>
<comment type="similarity">
    <text evidence="1">Belongs to the PREY family.</text>
</comment>
<dbReference type="EMBL" id="LR862153">
    <property type="protein sequence ID" value="CAD1835691.1"/>
    <property type="molecule type" value="Genomic_DNA"/>
</dbReference>
<evidence type="ECO:0000313" key="3">
    <source>
        <dbReference type="EMBL" id="CAD1835691.1"/>
    </source>
</evidence>
<reference evidence="3" key="1">
    <citation type="submission" date="2020-07" db="EMBL/GenBank/DDBJ databases">
        <authorList>
            <person name="Lin J."/>
        </authorList>
    </citation>
    <scope>NUCLEOTIDE SEQUENCE</scope>
</reference>
<name>A0A6V7PY41_ANACO</name>